<dbReference type="InterPro" id="IPR047657">
    <property type="entry name" value="PmbA"/>
</dbReference>
<dbReference type="Pfam" id="PF19289">
    <property type="entry name" value="PmbA_TldD_3rd"/>
    <property type="match status" value="1"/>
</dbReference>
<dbReference type="Pfam" id="PF19290">
    <property type="entry name" value="PmbA_TldD_2nd"/>
    <property type="match status" value="1"/>
</dbReference>
<evidence type="ECO:0008006" key="7">
    <source>
        <dbReference type="Google" id="ProtNLM"/>
    </source>
</evidence>
<evidence type="ECO:0000313" key="5">
    <source>
        <dbReference type="EMBL" id="AIL32974.1"/>
    </source>
</evidence>
<dbReference type="Proteomes" id="UP000028945">
    <property type="component" value="Chromosome"/>
</dbReference>
<dbReference type="SUPFAM" id="SSF111283">
    <property type="entry name" value="Putative modulator of DNA gyrase, PmbA/TldD"/>
    <property type="match status" value="1"/>
</dbReference>
<dbReference type="GO" id="GO:0008237">
    <property type="term" value="F:metallopeptidase activity"/>
    <property type="evidence" value="ECO:0007669"/>
    <property type="project" value="InterPro"/>
</dbReference>
<dbReference type="EMBL" id="CP009238">
    <property type="protein sequence ID" value="AIL32974.1"/>
    <property type="molecule type" value="Genomic_DNA"/>
</dbReference>
<evidence type="ECO:0000313" key="6">
    <source>
        <dbReference type="Proteomes" id="UP000028945"/>
    </source>
</evidence>
<dbReference type="InterPro" id="IPR045570">
    <property type="entry name" value="Metalloprtase-TldD/E_cen_dom"/>
</dbReference>
<dbReference type="InterPro" id="IPR035068">
    <property type="entry name" value="TldD/PmbA_N"/>
</dbReference>
<reference evidence="5 6" key="1">
    <citation type="journal article" date="2014" name="BMC Genomics">
        <title>A genomic perspective on a new bacterial genus and species from the Alcaligenaceae family, Basilea psittacipulmonis.</title>
        <authorList>
            <person name="Whiteson K.L."/>
            <person name="Hernandez D."/>
            <person name="Lazarevic V."/>
            <person name="Gaia N."/>
            <person name="Farinelli L."/>
            <person name="Francois P."/>
            <person name="Pilo P."/>
            <person name="Frey J."/>
            <person name="Schrenzel J."/>
        </authorList>
    </citation>
    <scope>NUCLEOTIDE SEQUENCE [LARGE SCALE GENOMIC DNA]</scope>
    <source>
        <strain evidence="5 6">DSM 24701</strain>
    </source>
</reference>
<dbReference type="KEGG" id="bpsi:IX83_06290"/>
<dbReference type="PANTHER" id="PTHR43421:SF1">
    <property type="entry name" value="METALLOPROTEASE PMBA"/>
    <property type="match status" value="1"/>
</dbReference>
<dbReference type="Gene3D" id="3.30.2290.10">
    <property type="entry name" value="PmbA/TldD superfamily"/>
    <property type="match status" value="1"/>
</dbReference>
<evidence type="ECO:0000259" key="3">
    <source>
        <dbReference type="Pfam" id="PF19289"/>
    </source>
</evidence>
<feature type="domain" description="Metalloprotease TldD/E N-terminal" evidence="2">
    <location>
        <begin position="27"/>
        <end position="87"/>
    </location>
</feature>
<dbReference type="InterPro" id="IPR002510">
    <property type="entry name" value="Metalloprtase-TldD/E_N"/>
</dbReference>
<keyword evidence="6" id="KW-1185">Reference proteome</keyword>
<name>A0A077DE65_9BURK</name>
<dbReference type="Pfam" id="PF01523">
    <property type="entry name" value="PmbA_TldD_1st"/>
    <property type="match status" value="1"/>
</dbReference>
<dbReference type="STRING" id="1072685.IX83_06290"/>
<dbReference type="AlphaFoldDB" id="A0A077DE65"/>
<dbReference type="PANTHER" id="PTHR43421">
    <property type="entry name" value="METALLOPROTEASE PMBA"/>
    <property type="match status" value="1"/>
</dbReference>
<organism evidence="5 6">
    <name type="scientific">Basilea psittacipulmonis DSM 24701</name>
    <dbReference type="NCBI Taxonomy" id="1072685"/>
    <lineage>
        <taxon>Bacteria</taxon>
        <taxon>Pseudomonadati</taxon>
        <taxon>Pseudomonadota</taxon>
        <taxon>Betaproteobacteria</taxon>
        <taxon>Burkholderiales</taxon>
        <taxon>Alcaligenaceae</taxon>
        <taxon>Basilea</taxon>
    </lineage>
</organism>
<dbReference type="eggNOG" id="COG0312">
    <property type="taxonomic scope" value="Bacteria"/>
</dbReference>
<protein>
    <recommendedName>
        <fullName evidence="7">Peptidase PmbA</fullName>
    </recommendedName>
</protein>
<dbReference type="HOGENOM" id="CLU_026425_0_0_4"/>
<dbReference type="GO" id="GO:0006508">
    <property type="term" value="P:proteolysis"/>
    <property type="evidence" value="ECO:0007669"/>
    <property type="project" value="InterPro"/>
</dbReference>
<feature type="domain" description="Metalloprotease TldD/E central" evidence="4">
    <location>
        <begin position="115"/>
        <end position="220"/>
    </location>
</feature>
<dbReference type="InterPro" id="IPR045569">
    <property type="entry name" value="Metalloprtase-TldD/E_C"/>
</dbReference>
<proteinExistence type="inferred from homology"/>
<evidence type="ECO:0000256" key="1">
    <source>
        <dbReference type="ARBA" id="ARBA00005836"/>
    </source>
</evidence>
<accession>A0A077DE65</accession>
<dbReference type="GO" id="GO:0005829">
    <property type="term" value="C:cytosol"/>
    <property type="evidence" value="ECO:0007669"/>
    <property type="project" value="TreeGrafter"/>
</dbReference>
<sequence length="438" mass="47472">MEEATDLLNFILEHSKKIGANETSALLSGGNGITVSVLNSELENIEHHQNRSISISLSLGKSVGNASTSDFSKEALINTIQAAYDIAKYTADDPFSGLPEKDLLATEFPDLALCRPWSKSIDETIEMVKLTESSGLASDKNLHSMGAEFHAMSSYFMLANSLGFMAGFPTSSVSLSASFMASRGDEKQSGSWYSSERYPENLSSPELVGKTAADKSMSLLGAKRIATGHYPVLFENRVAMSLWSSFLGAFTGSAQYRKTSFLLDSLHTQVLPEHIQIFEDPFIKGGFSSTAFDDEGVATQARQVIKNGVLQNYFLSSYSARKLGMQTTGHAGGSHNLFIRSDRSQNDFDGLVKKMNKGLIVTSLMGQGFNPVTGDYSRGASGFWVEHGEIQFPVQEITIAGNIKEMMMNIVAMGTDEVRVGSRSSGSILIENMMIAGV</sequence>
<comment type="similarity">
    <text evidence="1">Belongs to the peptidase U62 family.</text>
</comment>
<feature type="domain" description="Metalloprotease TldD/E C-terminal" evidence="3">
    <location>
        <begin position="227"/>
        <end position="437"/>
    </location>
</feature>
<evidence type="ECO:0000259" key="2">
    <source>
        <dbReference type="Pfam" id="PF01523"/>
    </source>
</evidence>
<dbReference type="InterPro" id="IPR036059">
    <property type="entry name" value="TldD/PmbA_sf"/>
</dbReference>
<gene>
    <name evidence="5" type="ORF">IX83_06290</name>
</gene>
<evidence type="ECO:0000259" key="4">
    <source>
        <dbReference type="Pfam" id="PF19290"/>
    </source>
</evidence>